<dbReference type="Proteomes" id="UP000284375">
    <property type="component" value="Unassembled WGS sequence"/>
</dbReference>
<comment type="subcellular location">
    <subcellularLocation>
        <location evidence="1">Membrane</location>
        <topology evidence="1">Multi-pass membrane protein</topology>
    </subcellularLocation>
</comment>
<keyword evidence="4" id="KW-0597">Phosphoprotein</keyword>
<feature type="transmembrane region" description="Helical" evidence="9">
    <location>
        <begin position="450"/>
        <end position="469"/>
    </location>
</feature>
<keyword evidence="3" id="KW-0813">Transport</keyword>
<dbReference type="FunFam" id="1.10.4160.10:FF:000002">
    <property type="entry name" value="Purine-cytosine permease fcyB"/>
    <property type="match status" value="1"/>
</dbReference>
<protein>
    <submittedName>
        <fullName evidence="10">Uncharacterized protein</fullName>
    </submittedName>
</protein>
<sequence>MVHDEEKQLDRVAAQAADSSSSEEEASVQQVPHKGTGILDRLLTLEAALDRKLGIESQAIQRIRPEDQKPQSWHQQATMALLWAGATMNVSCLSTGFLGWELGLDLSQTIPITIFGTLLGSMVAGFCATMGPMGLRQMSLARYSFGWYPTKIVAALNVISQIGWSAVGCITAGSALSAVSDGKLSSIVGIVIIAVCSSVLNFCGLRAILEYQKYAWAIFFVLFMVMYGEMAPRATLETKSTLTGKDLSGAVLSLLAVVYGSSVSWATIAADFYVLHPMNTPKLKIFTLTTLGIGLSTCIGMVLGCCVGSAMGVEPALAEVYDDQGVGFLIQKMLYPRGFAKFVLIILVLAGIGMNCINLYSSALSVQQFARPLARIPRFVWTLVLFGVTLGIAAGGREHLNAYLQNFLSLLGYWATSFFVIVWCEHYIFRKGSADNYDLEGWNDPKRLPIGLAALVAFLVGVVGWVLGMVETWFTGPVGKLVGSDGGDLANELTFGFTLVLFVPLRYLELKYVRIVLRYPDVVVQGYGADPFSGLVEGLMDMKSIMVRMLIYKTT</sequence>
<dbReference type="GO" id="GO:0022857">
    <property type="term" value="F:transmembrane transporter activity"/>
    <property type="evidence" value="ECO:0007669"/>
    <property type="project" value="InterPro"/>
</dbReference>
<dbReference type="AlphaFoldDB" id="A0A423VGH1"/>
<dbReference type="PANTHER" id="PTHR31806:SF7">
    <property type="entry name" value="TRANSPORTER, PUTATIVE (AFU_ORTHOLOGUE AFUA_2G04690)-RELATED"/>
    <property type="match status" value="1"/>
</dbReference>
<dbReference type="STRING" id="252740.A0A423VGH1"/>
<evidence type="ECO:0000313" key="10">
    <source>
        <dbReference type="EMBL" id="ROV90043.1"/>
    </source>
</evidence>
<gene>
    <name evidence="10" type="ORF">VSDG_08358</name>
</gene>
<keyword evidence="6 9" id="KW-1133">Transmembrane helix</keyword>
<reference evidence="10 11" key="1">
    <citation type="submission" date="2015-09" db="EMBL/GenBank/DDBJ databases">
        <title>Host preference determinants of Valsa canker pathogens revealed by comparative genomics.</title>
        <authorList>
            <person name="Yin Z."/>
            <person name="Huang L."/>
        </authorList>
    </citation>
    <scope>NUCLEOTIDE SEQUENCE [LARGE SCALE GENOMIC DNA]</scope>
    <source>
        <strain evidence="10 11">YSFL</strain>
    </source>
</reference>
<dbReference type="OrthoDB" id="5428495at2759"/>
<evidence type="ECO:0000256" key="4">
    <source>
        <dbReference type="ARBA" id="ARBA00022553"/>
    </source>
</evidence>
<evidence type="ECO:0000256" key="3">
    <source>
        <dbReference type="ARBA" id="ARBA00022448"/>
    </source>
</evidence>
<comment type="similarity">
    <text evidence="2">Belongs to the purine-cytosine permease (2.A.39) family.</text>
</comment>
<evidence type="ECO:0000256" key="7">
    <source>
        <dbReference type="ARBA" id="ARBA00023136"/>
    </source>
</evidence>
<dbReference type="PIRSF" id="PIRSF002744">
    <property type="entry name" value="Pur-cyt_permease"/>
    <property type="match status" value="1"/>
</dbReference>
<feature type="transmembrane region" description="Helical" evidence="9">
    <location>
        <begin position="80"/>
        <end position="100"/>
    </location>
</feature>
<feature type="compositionally biased region" description="Basic and acidic residues" evidence="8">
    <location>
        <begin position="1"/>
        <end position="10"/>
    </location>
</feature>
<feature type="transmembrane region" description="Helical" evidence="9">
    <location>
        <begin position="407"/>
        <end position="429"/>
    </location>
</feature>
<evidence type="ECO:0000256" key="2">
    <source>
        <dbReference type="ARBA" id="ARBA00008974"/>
    </source>
</evidence>
<accession>A0A423VGH1</accession>
<feature type="transmembrane region" description="Helical" evidence="9">
    <location>
        <begin position="285"/>
        <end position="311"/>
    </location>
</feature>
<evidence type="ECO:0000313" key="11">
    <source>
        <dbReference type="Proteomes" id="UP000284375"/>
    </source>
</evidence>
<comment type="caution">
    <text evidence="10">The sequence shown here is derived from an EMBL/GenBank/DDBJ whole genome shotgun (WGS) entry which is preliminary data.</text>
</comment>
<keyword evidence="11" id="KW-1185">Reference proteome</keyword>
<dbReference type="EMBL" id="LJZO01000053">
    <property type="protein sequence ID" value="ROV90043.1"/>
    <property type="molecule type" value="Genomic_DNA"/>
</dbReference>
<feature type="transmembrane region" description="Helical" evidence="9">
    <location>
        <begin position="250"/>
        <end position="273"/>
    </location>
</feature>
<keyword evidence="5 9" id="KW-0812">Transmembrane</keyword>
<dbReference type="GO" id="GO:0005886">
    <property type="term" value="C:plasma membrane"/>
    <property type="evidence" value="ECO:0007669"/>
    <property type="project" value="TreeGrafter"/>
</dbReference>
<keyword evidence="7 9" id="KW-0472">Membrane</keyword>
<dbReference type="InterPro" id="IPR026030">
    <property type="entry name" value="Pur-cyt_permease_Fcy2/21/22"/>
</dbReference>
<feature type="transmembrane region" description="Helical" evidence="9">
    <location>
        <begin position="184"/>
        <end position="202"/>
    </location>
</feature>
<evidence type="ECO:0000256" key="9">
    <source>
        <dbReference type="SAM" id="Phobius"/>
    </source>
</evidence>
<dbReference type="Pfam" id="PF02133">
    <property type="entry name" value="Transp_cyt_pur"/>
    <property type="match status" value="1"/>
</dbReference>
<feature type="transmembrane region" description="Helical" evidence="9">
    <location>
        <begin position="489"/>
        <end position="508"/>
    </location>
</feature>
<feature type="transmembrane region" description="Helical" evidence="9">
    <location>
        <begin position="112"/>
        <end position="131"/>
    </location>
</feature>
<feature type="region of interest" description="Disordered" evidence="8">
    <location>
        <begin position="1"/>
        <end position="31"/>
    </location>
</feature>
<feature type="transmembrane region" description="Helical" evidence="9">
    <location>
        <begin position="214"/>
        <end position="230"/>
    </location>
</feature>
<proteinExistence type="inferred from homology"/>
<dbReference type="PANTHER" id="PTHR31806">
    <property type="entry name" value="PURINE-CYTOSINE PERMEASE FCY2-RELATED"/>
    <property type="match status" value="1"/>
</dbReference>
<feature type="transmembrane region" description="Helical" evidence="9">
    <location>
        <begin position="152"/>
        <end position="178"/>
    </location>
</feature>
<dbReference type="GO" id="GO:0015851">
    <property type="term" value="P:nucleobase transport"/>
    <property type="evidence" value="ECO:0007669"/>
    <property type="project" value="UniProtKB-ARBA"/>
</dbReference>
<dbReference type="InterPro" id="IPR001248">
    <property type="entry name" value="Pur-cyt_permease"/>
</dbReference>
<dbReference type="GO" id="GO:0000329">
    <property type="term" value="C:fungal-type vacuole membrane"/>
    <property type="evidence" value="ECO:0007669"/>
    <property type="project" value="TreeGrafter"/>
</dbReference>
<name>A0A423VGH1_CYTCH</name>
<evidence type="ECO:0000256" key="6">
    <source>
        <dbReference type="ARBA" id="ARBA00022989"/>
    </source>
</evidence>
<evidence type="ECO:0000256" key="8">
    <source>
        <dbReference type="SAM" id="MobiDB-lite"/>
    </source>
</evidence>
<evidence type="ECO:0000256" key="1">
    <source>
        <dbReference type="ARBA" id="ARBA00004141"/>
    </source>
</evidence>
<feature type="transmembrane region" description="Helical" evidence="9">
    <location>
        <begin position="376"/>
        <end position="395"/>
    </location>
</feature>
<organism evidence="10 11">
    <name type="scientific">Cytospora chrysosperma</name>
    <name type="common">Cytospora canker fungus</name>
    <name type="synonym">Sphaeria chrysosperma</name>
    <dbReference type="NCBI Taxonomy" id="252740"/>
    <lineage>
        <taxon>Eukaryota</taxon>
        <taxon>Fungi</taxon>
        <taxon>Dikarya</taxon>
        <taxon>Ascomycota</taxon>
        <taxon>Pezizomycotina</taxon>
        <taxon>Sordariomycetes</taxon>
        <taxon>Sordariomycetidae</taxon>
        <taxon>Diaporthales</taxon>
        <taxon>Cytosporaceae</taxon>
        <taxon>Cytospora</taxon>
    </lineage>
</organism>
<dbReference type="Gene3D" id="1.10.4160.10">
    <property type="entry name" value="Hydantoin permease"/>
    <property type="match status" value="1"/>
</dbReference>
<evidence type="ECO:0000256" key="5">
    <source>
        <dbReference type="ARBA" id="ARBA00022692"/>
    </source>
</evidence>
<feature type="transmembrane region" description="Helical" evidence="9">
    <location>
        <begin position="342"/>
        <end position="364"/>
    </location>
</feature>